<feature type="repeat" description="PPR" evidence="3">
    <location>
        <begin position="173"/>
        <end position="207"/>
    </location>
</feature>
<feature type="domain" description="DYW" evidence="4">
    <location>
        <begin position="621"/>
        <end position="713"/>
    </location>
</feature>
<gene>
    <name evidence="6" type="primary">LOC103484402</name>
</gene>
<dbReference type="InParanoid" id="A0A1S3AZY7"/>
<reference evidence="6" key="1">
    <citation type="submission" date="2025-08" db="UniProtKB">
        <authorList>
            <consortium name="RefSeq"/>
        </authorList>
    </citation>
    <scope>IDENTIFICATION</scope>
    <source>
        <tissue evidence="6">Stem</tissue>
    </source>
</reference>
<dbReference type="Pfam" id="PF13041">
    <property type="entry name" value="PPR_2"/>
    <property type="match status" value="2"/>
</dbReference>
<name>A0A1S3AZY7_CUCME</name>
<dbReference type="GO" id="GO:0008270">
    <property type="term" value="F:zinc ion binding"/>
    <property type="evidence" value="ECO:0007669"/>
    <property type="project" value="InterPro"/>
</dbReference>
<dbReference type="eggNOG" id="KOG4197">
    <property type="taxonomic scope" value="Eukaryota"/>
</dbReference>
<dbReference type="FunFam" id="1.25.40.10:FF:000351">
    <property type="entry name" value="Pentatricopeptide repeat-containing protein"/>
    <property type="match status" value="1"/>
</dbReference>
<proteinExistence type="inferred from homology"/>
<dbReference type="FunFam" id="1.25.40.10:FF:000366">
    <property type="entry name" value="Pentatricopeptide (PPR) repeat-containing protein"/>
    <property type="match status" value="1"/>
</dbReference>
<feature type="repeat" description="PPR" evidence="3">
    <location>
        <begin position="305"/>
        <end position="339"/>
    </location>
</feature>
<evidence type="ECO:0000313" key="5">
    <source>
        <dbReference type="Proteomes" id="UP001652600"/>
    </source>
</evidence>
<dbReference type="NCBIfam" id="TIGR00756">
    <property type="entry name" value="PPR"/>
    <property type="match status" value="5"/>
</dbReference>
<dbReference type="AlphaFoldDB" id="A0A1S3AZY7"/>
<dbReference type="RefSeq" id="XP_008439681.1">
    <property type="nucleotide sequence ID" value="XM_008441459.3"/>
</dbReference>
<dbReference type="InterPro" id="IPR046848">
    <property type="entry name" value="E_motif"/>
</dbReference>
<evidence type="ECO:0000256" key="1">
    <source>
        <dbReference type="ARBA" id="ARBA00006643"/>
    </source>
</evidence>
<evidence type="ECO:0000256" key="3">
    <source>
        <dbReference type="PROSITE-ProRule" id="PRU00708"/>
    </source>
</evidence>
<dbReference type="KEGG" id="cmo:103484402"/>
<dbReference type="PANTHER" id="PTHR47926">
    <property type="entry name" value="PENTATRICOPEPTIDE REPEAT-CONTAINING PROTEIN"/>
    <property type="match status" value="1"/>
</dbReference>
<keyword evidence="2" id="KW-0677">Repeat</keyword>
<dbReference type="SMR" id="A0A1S3AZY7"/>
<dbReference type="FunCoup" id="A0A1S3AZY7">
    <property type="interactions" value="114"/>
</dbReference>
<dbReference type="Proteomes" id="UP001652600">
    <property type="component" value="Chromosome 8"/>
</dbReference>
<dbReference type="InterPro" id="IPR011990">
    <property type="entry name" value="TPR-like_helical_dom_sf"/>
</dbReference>
<dbReference type="Gene3D" id="1.25.40.10">
    <property type="entry name" value="Tetratricopeptide repeat domain"/>
    <property type="match status" value="5"/>
</dbReference>
<comment type="similarity">
    <text evidence="1">Belongs to the PPR family. PCMP-H subfamily.</text>
</comment>
<accession>A0A1S3AZY7</accession>
<organism evidence="5 6">
    <name type="scientific">Cucumis melo</name>
    <name type="common">Muskmelon</name>
    <dbReference type="NCBI Taxonomy" id="3656"/>
    <lineage>
        <taxon>Eukaryota</taxon>
        <taxon>Viridiplantae</taxon>
        <taxon>Streptophyta</taxon>
        <taxon>Embryophyta</taxon>
        <taxon>Tracheophyta</taxon>
        <taxon>Spermatophyta</taxon>
        <taxon>Magnoliopsida</taxon>
        <taxon>eudicotyledons</taxon>
        <taxon>Gunneridae</taxon>
        <taxon>Pentapetalae</taxon>
        <taxon>rosids</taxon>
        <taxon>fabids</taxon>
        <taxon>Cucurbitales</taxon>
        <taxon>Cucurbitaceae</taxon>
        <taxon>Benincaseae</taxon>
        <taxon>Cucumis</taxon>
    </lineage>
</organism>
<evidence type="ECO:0000259" key="4">
    <source>
        <dbReference type="Pfam" id="PF14432"/>
    </source>
</evidence>
<dbReference type="GO" id="GO:0003723">
    <property type="term" value="F:RNA binding"/>
    <property type="evidence" value="ECO:0007669"/>
    <property type="project" value="InterPro"/>
</dbReference>
<feature type="repeat" description="PPR" evidence="3">
    <location>
        <begin position="80"/>
        <end position="110"/>
    </location>
</feature>
<dbReference type="GO" id="GO:0009451">
    <property type="term" value="P:RNA modification"/>
    <property type="evidence" value="ECO:0007669"/>
    <property type="project" value="InterPro"/>
</dbReference>
<evidence type="ECO:0000256" key="2">
    <source>
        <dbReference type="ARBA" id="ARBA00022737"/>
    </source>
</evidence>
<dbReference type="GeneID" id="103484402"/>
<dbReference type="InterPro" id="IPR002885">
    <property type="entry name" value="PPR_rpt"/>
</dbReference>
<evidence type="ECO:0000313" key="6">
    <source>
        <dbReference type="RefSeq" id="XP_008439681.1"/>
    </source>
</evidence>
<dbReference type="Pfam" id="PF20431">
    <property type="entry name" value="E_motif"/>
    <property type="match status" value="1"/>
</dbReference>
<dbReference type="FunFam" id="1.25.40.10:FF:000144">
    <property type="entry name" value="Pentatricopeptide repeat-containing protein, mitochondrial"/>
    <property type="match status" value="1"/>
</dbReference>
<dbReference type="InterPro" id="IPR046960">
    <property type="entry name" value="PPR_At4g14850-like_plant"/>
</dbReference>
<dbReference type="OrthoDB" id="185373at2759"/>
<protein>
    <submittedName>
        <fullName evidence="6">Pentatricopeptide repeat-containing protein At5g46460, mitochondrial</fullName>
    </submittedName>
</protein>
<feature type="repeat" description="PPR" evidence="3">
    <location>
        <begin position="111"/>
        <end position="145"/>
    </location>
</feature>
<dbReference type="InterPro" id="IPR032867">
    <property type="entry name" value="DYW_dom"/>
</dbReference>
<keyword evidence="5" id="KW-1185">Reference proteome</keyword>
<dbReference type="Pfam" id="PF20430">
    <property type="entry name" value="Eplus_motif"/>
    <property type="match status" value="1"/>
</dbReference>
<feature type="repeat" description="PPR" evidence="3">
    <location>
        <begin position="406"/>
        <end position="440"/>
    </location>
</feature>
<dbReference type="PROSITE" id="PS51375">
    <property type="entry name" value="PPR"/>
    <property type="match status" value="5"/>
</dbReference>
<dbReference type="Pfam" id="PF01535">
    <property type="entry name" value="PPR"/>
    <property type="match status" value="7"/>
</dbReference>
<dbReference type="SUPFAM" id="SSF48452">
    <property type="entry name" value="TPR-like"/>
    <property type="match status" value="1"/>
</dbReference>
<sequence>MATPLVRAKLPTSKILPFSFQLSLAIIPTTSSLISYICLFGTKRNSFSTTPTSNSLLSFHLRNGRINEARSLFNKISSPGVKLYTMMIEGYAENGRLEDALKLFYEMPVKDLISWNSMLKGCLKCGDLSMACNMFDKMSERNVVSWTTIINGLLEFGRVEIAECLFRVMPTKDVAAWNSMVHGFFSNGRIEDAIELFEKMPYRNVITWTSVIGGLDHNGRSFEALVVFQKMLASYFKPSSSTLACALTACANICAPFIGVQIHGLIFKTGYCFDEYVSASLISFYANCKLIENASSIFNDNVRRNVVVWTALLTGYGLNCKHTDALQVFKGMMRMSVLPNQSSFTSALNSCCGLEAVDRGREVHAVAHKLGLENDIFVSNSLVVMYTKCGHINDGIAVFTRMSRKNVVSWNSIIVGCAQHGFGRWALTLFAQMIRTRVDPDEITLAGLLSACSHSGMLTKGRCFFKHFGKNFCIEMTSEHYSSMVDLLGRCGQLEEAEALIHIMPGKANYMVWLALLSSSINHSNVHTAERAAKHVLDLQPNCSAAYTLLSNLYASTGKWTEVFKIRKKMKDEGILKQPGSSWITIKGIKHNFISGDQSHPLSRKIYQKLEWLGGKLKELGYVADPKFSLHDVEMEQKEEMLSYHSERLAIGFGLISTVDGSTITVMKNLRICGDCHNAVKLTSKVVGREIVVRDTSRFHHFRNGTCSCGDYW</sequence>
<dbReference type="Pfam" id="PF14432">
    <property type="entry name" value="DYW_deaminase"/>
    <property type="match status" value="1"/>
</dbReference>
<dbReference type="InterPro" id="IPR046849">
    <property type="entry name" value="E2_motif"/>
</dbReference>